<evidence type="ECO:0000256" key="3">
    <source>
        <dbReference type="ARBA" id="ARBA00022475"/>
    </source>
</evidence>
<dbReference type="Proteomes" id="UP000199435">
    <property type="component" value="Unassembled WGS sequence"/>
</dbReference>
<dbReference type="GO" id="GO:0005886">
    <property type="term" value="C:plasma membrane"/>
    <property type="evidence" value="ECO:0007669"/>
    <property type="project" value="UniProtKB-SubCell"/>
</dbReference>
<dbReference type="STRING" id="411945.GA0061102_102747"/>
<gene>
    <name evidence="8" type="ORF">GA0061102_102747</name>
</gene>
<proteinExistence type="predicted"/>
<dbReference type="EMBL" id="FMAH01000027">
    <property type="protein sequence ID" value="SCB38033.1"/>
    <property type="molecule type" value="Genomic_DNA"/>
</dbReference>
<keyword evidence="9" id="KW-1185">Reference proteome</keyword>
<evidence type="ECO:0000256" key="1">
    <source>
        <dbReference type="ARBA" id="ARBA00004651"/>
    </source>
</evidence>
<keyword evidence="8" id="KW-0762">Sugar transport</keyword>
<dbReference type="PANTHER" id="PTHR43744:SF12">
    <property type="entry name" value="ABC TRANSPORTER PERMEASE PROTEIN MG189-RELATED"/>
    <property type="match status" value="1"/>
</dbReference>
<accession>A0A1C3WDJ1</accession>
<organism evidence="8 9">
    <name type="scientific">Rhizobium miluonense</name>
    <dbReference type="NCBI Taxonomy" id="411945"/>
    <lineage>
        <taxon>Bacteria</taxon>
        <taxon>Pseudomonadati</taxon>
        <taxon>Pseudomonadota</taxon>
        <taxon>Alphaproteobacteria</taxon>
        <taxon>Hyphomicrobiales</taxon>
        <taxon>Rhizobiaceae</taxon>
        <taxon>Rhizobium/Agrobacterium group</taxon>
        <taxon>Rhizobium</taxon>
    </lineage>
</organism>
<evidence type="ECO:0000256" key="4">
    <source>
        <dbReference type="ARBA" id="ARBA00022692"/>
    </source>
</evidence>
<protein>
    <submittedName>
        <fullName evidence="8">Multiple sugar transport system permease protein</fullName>
    </submittedName>
</protein>
<dbReference type="Gene3D" id="1.10.3720.10">
    <property type="entry name" value="MetI-like"/>
    <property type="match status" value="1"/>
</dbReference>
<dbReference type="SUPFAM" id="SSF161098">
    <property type="entry name" value="MetI-like"/>
    <property type="match status" value="1"/>
</dbReference>
<feature type="transmembrane region" description="Helical" evidence="7">
    <location>
        <begin position="60"/>
        <end position="80"/>
    </location>
</feature>
<sequence>MSEVNFSHVSNGVDLTPVLDDVVDHWSDLFWPLIVVNSETLTPPSLGIVAFRNEDIGTDFGPLMATATLVVAPLMIAFLATQRWFIEGLTHGAVK</sequence>
<keyword evidence="5 7" id="KW-1133">Transmembrane helix</keyword>
<dbReference type="AlphaFoldDB" id="A0A1C3WDJ1"/>
<evidence type="ECO:0000256" key="7">
    <source>
        <dbReference type="SAM" id="Phobius"/>
    </source>
</evidence>
<reference evidence="9" key="1">
    <citation type="submission" date="2016-08" db="EMBL/GenBank/DDBJ databases">
        <authorList>
            <person name="Varghese N."/>
            <person name="Submissions Spin"/>
        </authorList>
    </citation>
    <scope>NUCLEOTIDE SEQUENCE [LARGE SCALE GENOMIC DNA]</scope>
    <source>
        <strain evidence="9">HAMBI 2971</strain>
    </source>
</reference>
<evidence type="ECO:0000256" key="6">
    <source>
        <dbReference type="ARBA" id="ARBA00023136"/>
    </source>
</evidence>
<name>A0A1C3WDJ1_9HYPH</name>
<keyword evidence="6 7" id="KW-0472">Membrane</keyword>
<evidence type="ECO:0000313" key="8">
    <source>
        <dbReference type="EMBL" id="SCB38033.1"/>
    </source>
</evidence>
<keyword evidence="2" id="KW-0813">Transport</keyword>
<evidence type="ECO:0000313" key="9">
    <source>
        <dbReference type="Proteomes" id="UP000199435"/>
    </source>
</evidence>
<dbReference type="InterPro" id="IPR035906">
    <property type="entry name" value="MetI-like_sf"/>
</dbReference>
<keyword evidence="4 7" id="KW-0812">Transmembrane</keyword>
<comment type="subcellular location">
    <subcellularLocation>
        <location evidence="1">Cell membrane</location>
        <topology evidence="1">Multi-pass membrane protein</topology>
    </subcellularLocation>
</comment>
<evidence type="ECO:0000256" key="5">
    <source>
        <dbReference type="ARBA" id="ARBA00022989"/>
    </source>
</evidence>
<keyword evidence="3" id="KW-1003">Cell membrane</keyword>
<dbReference type="PANTHER" id="PTHR43744">
    <property type="entry name" value="ABC TRANSPORTER PERMEASE PROTEIN MG189-RELATED-RELATED"/>
    <property type="match status" value="1"/>
</dbReference>
<dbReference type="RefSeq" id="WP_208858672.1">
    <property type="nucleotide sequence ID" value="NZ_FMAH01000027.1"/>
</dbReference>
<evidence type="ECO:0000256" key="2">
    <source>
        <dbReference type="ARBA" id="ARBA00022448"/>
    </source>
</evidence>